<dbReference type="EMBL" id="VEPZ02001002">
    <property type="protein sequence ID" value="KAE8703038.1"/>
    <property type="molecule type" value="Genomic_DNA"/>
</dbReference>
<evidence type="ECO:0000313" key="3">
    <source>
        <dbReference type="EMBL" id="KAE8703038.1"/>
    </source>
</evidence>
<dbReference type="PANTHER" id="PTHR35709">
    <property type="entry name" value="PROTEIN PROTON GRADIENT REGULATION 5, CHLOROPLASTIC"/>
    <property type="match status" value="1"/>
</dbReference>
<dbReference type="InterPro" id="IPR044730">
    <property type="entry name" value="RNase_H-like_dom_plant"/>
</dbReference>
<dbReference type="GO" id="GO:0004523">
    <property type="term" value="F:RNA-DNA hybrid ribonuclease activity"/>
    <property type="evidence" value="ECO:0007669"/>
    <property type="project" value="InterPro"/>
</dbReference>
<feature type="region of interest" description="Disordered" evidence="1">
    <location>
        <begin position="59"/>
        <end position="79"/>
    </location>
</feature>
<feature type="region of interest" description="Disordered" evidence="1">
    <location>
        <begin position="314"/>
        <end position="348"/>
    </location>
</feature>
<dbReference type="GO" id="GO:0009773">
    <property type="term" value="P:photosynthetic electron transport in photosystem I"/>
    <property type="evidence" value="ECO:0007669"/>
    <property type="project" value="InterPro"/>
</dbReference>
<dbReference type="AlphaFoldDB" id="A0A6A3AG43"/>
<feature type="compositionally biased region" description="Polar residues" evidence="1">
    <location>
        <begin position="318"/>
        <end position="335"/>
    </location>
</feature>
<evidence type="ECO:0000259" key="2">
    <source>
        <dbReference type="Pfam" id="PF13456"/>
    </source>
</evidence>
<reference evidence="3" key="1">
    <citation type="submission" date="2019-09" db="EMBL/GenBank/DDBJ databases">
        <title>Draft genome information of white flower Hibiscus syriacus.</title>
        <authorList>
            <person name="Kim Y.-M."/>
        </authorList>
    </citation>
    <scope>NUCLEOTIDE SEQUENCE [LARGE SCALE GENOMIC DNA]</scope>
    <source>
        <strain evidence="3">YM2019G1</strain>
    </source>
</reference>
<dbReference type="InterPro" id="IPR037497">
    <property type="entry name" value="PGR5"/>
</dbReference>
<dbReference type="GO" id="GO:0003676">
    <property type="term" value="F:nucleic acid binding"/>
    <property type="evidence" value="ECO:0007669"/>
    <property type="project" value="InterPro"/>
</dbReference>
<comment type="caution">
    <text evidence="3">The sequence shown here is derived from an EMBL/GenBank/DDBJ whole genome shotgun (WGS) entry which is preliminary data.</text>
</comment>
<dbReference type="PANTHER" id="PTHR35709:SF1">
    <property type="entry name" value="PROTEIN PROTON GRADIENT REGULATION 5, CHLOROPLASTIC"/>
    <property type="match status" value="1"/>
</dbReference>
<dbReference type="Pfam" id="PF13456">
    <property type="entry name" value="RVT_3"/>
    <property type="match status" value="1"/>
</dbReference>
<dbReference type="GO" id="GO:0009055">
    <property type="term" value="F:electron transfer activity"/>
    <property type="evidence" value="ECO:0007669"/>
    <property type="project" value="TreeGrafter"/>
</dbReference>
<proteinExistence type="predicted"/>
<evidence type="ECO:0000313" key="4">
    <source>
        <dbReference type="Proteomes" id="UP000436088"/>
    </source>
</evidence>
<name>A0A6A3AG43_HIBSY</name>
<accession>A0A6A3AG43</accession>
<keyword evidence="4" id="KW-1185">Reference proteome</keyword>
<dbReference type="GO" id="GO:0009507">
    <property type="term" value="C:chloroplast"/>
    <property type="evidence" value="ECO:0007669"/>
    <property type="project" value="TreeGrafter"/>
</dbReference>
<feature type="domain" description="RNase H type-1" evidence="2">
    <location>
        <begin position="1064"/>
        <end position="1126"/>
    </location>
</feature>
<evidence type="ECO:0000256" key="1">
    <source>
        <dbReference type="SAM" id="MobiDB-lite"/>
    </source>
</evidence>
<organism evidence="3 4">
    <name type="scientific">Hibiscus syriacus</name>
    <name type="common">Rose of Sharon</name>
    <dbReference type="NCBI Taxonomy" id="106335"/>
    <lineage>
        <taxon>Eukaryota</taxon>
        <taxon>Viridiplantae</taxon>
        <taxon>Streptophyta</taxon>
        <taxon>Embryophyta</taxon>
        <taxon>Tracheophyta</taxon>
        <taxon>Spermatophyta</taxon>
        <taxon>Magnoliopsida</taxon>
        <taxon>eudicotyledons</taxon>
        <taxon>Gunneridae</taxon>
        <taxon>Pentapetalae</taxon>
        <taxon>rosids</taxon>
        <taxon>malvids</taxon>
        <taxon>Malvales</taxon>
        <taxon>Malvaceae</taxon>
        <taxon>Malvoideae</taxon>
        <taxon>Hibiscus</taxon>
    </lineage>
</organism>
<dbReference type="InterPro" id="IPR002156">
    <property type="entry name" value="RNaseH_domain"/>
</dbReference>
<dbReference type="GO" id="GO:0009644">
    <property type="term" value="P:response to high light intensity"/>
    <property type="evidence" value="ECO:0007669"/>
    <property type="project" value="InterPro"/>
</dbReference>
<sequence length="1143" mass="126721">MMKNVNEGKGLFAPLVVLTRQIVGKKRFNQLRGKAIALHSQPPMEAVVGTLIKPSLERSGSPLGNEVKSVPKKNRIASETDDTRISNDIDMHAVESIPAYVSHLVTTATVQEEGSAPEVFVPLNNADMNGSEKKYAVLIDGPWVIFGSYLTVQPWSHNFGAAEKLPSQVGLSKSTTTPEPGRGKFVLVAVVVDLNKPLLPCIDGFIQKLEYEGLQNIYFQFGVYGHSKDRCNISQTTPMNTEKTNSTSEVEVVGDKGKREDLYGPWMIATGCKRRINKSKEVENGNPNLDSETTMNVNGGAVMGKAKGKCVIAERRGSSSGPLNKAGSSRASSKPNAAEPEQPERNRMPLQEITSAQTTQSSLEKVEVAPTILDNDTHVQVQAPNIVGGSHLAVQIKSTAEKRAGIRKRVVALKNGSPLVNYNPSMGALLETRISGSRADDMIRTFSFSTRFAWRLMDSVADLAVVEVRYLRGDCNNFKSILTYPGVEHPWLLGGDFNALLNHDERQGGAMNRVSPSNGFSSFVFNNGLMLSDSMDPISLGREAPCIRDWIAAWEMKNGCVTSLKLTEKLTAWNINVFGDIGKRKKQLLARLRVGSGTRSLWQQKARCGWILDGDRNTKFYHASAKIRHRRNTIALKMDDGNWCSDQSRLKQGAVDFFRTLFSSGGIPMQAYNTRGHFFKFPTEIIGALSHTVLNEEVKQVILDMQPSKAPGIYGFHAAFTKIIGILLALMYANLCGIALGNERLAQSIANAISNRSWKPIKLSRSGPPLSHLFFADNLVLFAEASVSQLAVIKSILAEFCEVQDTNSRDWRGMDLVKWDDLCKPTEIGGIGIKKVHVQSKAFLMKLAFRLIPEDTQLWARVLISKYKIKDLVPSNVERRGCSRLWKGVSCVWNDVQQNLIWNLHTLIDFWYDAWLIELGPLVNHLTLDGVIHPKGIMVSALVNSDGEWRWDLIRDCIPNMVCLSIASCSICGATVENCSHILPECSIAIFRSMVRNGTSVWVDDMVFVESMQQMYLRHGFHSQRNYFTAKDAVWKAPPVGWMKLNTDGARHSSTGLTTCGGIIRNQSIETGSKEAIAVLSSMQDSHNRSAMVPHITSLVQRDYRLHFNYVPQESNKVADSLAKLAWKIPAREMVFAEPPMEV</sequence>
<protein>
    <recommendedName>
        <fullName evidence="2">RNase H type-1 domain-containing protein</fullName>
    </recommendedName>
</protein>
<dbReference type="Proteomes" id="UP000436088">
    <property type="component" value="Unassembled WGS sequence"/>
</dbReference>
<dbReference type="CDD" id="cd06222">
    <property type="entry name" value="RNase_H_like"/>
    <property type="match status" value="1"/>
</dbReference>
<gene>
    <name evidence="3" type="ORF">F3Y22_tig00110474pilonHSYRG00005</name>
</gene>